<dbReference type="CDD" id="cd01087">
    <property type="entry name" value="Prolidase"/>
    <property type="match status" value="1"/>
</dbReference>
<evidence type="ECO:0000259" key="6">
    <source>
        <dbReference type="SMART" id="SM01011"/>
    </source>
</evidence>
<comment type="cofactor">
    <cofactor evidence="1">
        <name>Mn(2+)</name>
        <dbReference type="ChEBI" id="CHEBI:29035"/>
    </cofactor>
</comment>
<dbReference type="GO" id="GO:0070006">
    <property type="term" value="F:metalloaminopeptidase activity"/>
    <property type="evidence" value="ECO:0007669"/>
    <property type="project" value="InterPro"/>
</dbReference>
<dbReference type="GO" id="GO:0030145">
    <property type="term" value="F:manganese ion binding"/>
    <property type="evidence" value="ECO:0007669"/>
    <property type="project" value="InterPro"/>
</dbReference>
<dbReference type="InterPro" id="IPR007865">
    <property type="entry name" value="Aminopep_P_N"/>
</dbReference>
<name>A0A9P6NC76_9BASI</name>
<dbReference type="PANTHER" id="PTHR43226:SF1">
    <property type="entry name" value="XAA-PRO DIPEPTIDASE"/>
    <property type="match status" value="1"/>
</dbReference>
<keyword evidence="5" id="KW-0464">Manganese</keyword>
<reference evidence="7" key="1">
    <citation type="submission" date="2013-11" db="EMBL/GenBank/DDBJ databases">
        <title>Genome sequence of the fusiform rust pathogen reveals effectors for host alternation and coevolution with pine.</title>
        <authorList>
            <consortium name="DOE Joint Genome Institute"/>
            <person name="Smith K."/>
            <person name="Pendleton A."/>
            <person name="Kubisiak T."/>
            <person name="Anderson C."/>
            <person name="Salamov A."/>
            <person name="Aerts A."/>
            <person name="Riley R."/>
            <person name="Clum A."/>
            <person name="Lindquist E."/>
            <person name="Ence D."/>
            <person name="Campbell M."/>
            <person name="Kronenberg Z."/>
            <person name="Feau N."/>
            <person name="Dhillon B."/>
            <person name="Hamelin R."/>
            <person name="Burleigh J."/>
            <person name="Smith J."/>
            <person name="Yandell M."/>
            <person name="Nelson C."/>
            <person name="Grigoriev I."/>
            <person name="Davis J."/>
        </authorList>
    </citation>
    <scope>NUCLEOTIDE SEQUENCE</scope>
    <source>
        <strain evidence="7">G11</strain>
    </source>
</reference>
<dbReference type="Gene3D" id="3.90.230.10">
    <property type="entry name" value="Creatinase/methionine aminopeptidase superfamily"/>
    <property type="match status" value="1"/>
</dbReference>
<organism evidence="7 8">
    <name type="scientific">Cronartium quercuum f. sp. fusiforme G11</name>
    <dbReference type="NCBI Taxonomy" id="708437"/>
    <lineage>
        <taxon>Eukaryota</taxon>
        <taxon>Fungi</taxon>
        <taxon>Dikarya</taxon>
        <taxon>Basidiomycota</taxon>
        <taxon>Pucciniomycotina</taxon>
        <taxon>Pucciniomycetes</taxon>
        <taxon>Pucciniales</taxon>
        <taxon>Coleosporiaceae</taxon>
        <taxon>Cronartium</taxon>
    </lineage>
</organism>
<comment type="similarity">
    <text evidence="2">Belongs to the peptidase M24B family.</text>
</comment>
<proteinExistence type="inferred from homology"/>
<dbReference type="GO" id="GO:0006508">
    <property type="term" value="P:proteolysis"/>
    <property type="evidence" value="ECO:0007669"/>
    <property type="project" value="TreeGrafter"/>
</dbReference>
<dbReference type="AlphaFoldDB" id="A0A9P6NC76"/>
<dbReference type="InterPro" id="IPR052433">
    <property type="entry name" value="X-Pro_dipept-like"/>
</dbReference>
<sequence>MLEGMNYPCRKHAAKVFEQILKECPDLRPIIYLEGHKTTCRDDTDRELPFHQESNFTYLTGATTLRSASVIISLNKKEIHKNETIKEEDITTVLFLKEIDSNEVMWSGLPPTKEMIKKELPSISLIKSSNEIHDYLNSIKLLKENVILNLNDQILLKALNESRSIKTEEEIQILKKANLISSNAHQEIMKKSKQINSELIAQSIFLNHCNLNGIKHQAYEPIFGHGKNASILHYTENDEKFENDFNGLLLIDAGCELFGYASDITRVIPIGNNGKFTQRCKEIYKIVLDMQEAALNQIKSGVDWREIQFLMHKVAAKGLLKLGILKNLTIEEAFEGGHTIPFYPHGVGHFLGLDTHDVGGLPDGKGSHPALTYLRLQRILKPGNVVTVEPGLYFNEFLLESTRQSKFIDQVILEQYMEVGGVRIEDNVVVRENGYENLTTAVKSVEDVERLCSGQS</sequence>
<gene>
    <name evidence="7" type="ORF">CROQUDRAFT_664338</name>
</gene>
<dbReference type="OrthoDB" id="10261878at2759"/>
<protein>
    <recommendedName>
        <fullName evidence="6">Aminopeptidase P N-terminal domain-containing protein</fullName>
    </recommendedName>
</protein>
<keyword evidence="8" id="KW-1185">Reference proteome</keyword>
<dbReference type="Proteomes" id="UP000886653">
    <property type="component" value="Unassembled WGS sequence"/>
</dbReference>
<dbReference type="InterPro" id="IPR036005">
    <property type="entry name" value="Creatinase/aminopeptidase-like"/>
</dbReference>
<dbReference type="EMBL" id="MU167404">
    <property type="protein sequence ID" value="KAG0141061.1"/>
    <property type="molecule type" value="Genomic_DNA"/>
</dbReference>
<evidence type="ECO:0000256" key="1">
    <source>
        <dbReference type="ARBA" id="ARBA00001936"/>
    </source>
</evidence>
<evidence type="ECO:0000256" key="5">
    <source>
        <dbReference type="ARBA" id="ARBA00023211"/>
    </source>
</evidence>
<dbReference type="SUPFAM" id="SSF55920">
    <property type="entry name" value="Creatinase/aminopeptidase"/>
    <property type="match status" value="1"/>
</dbReference>
<comment type="caution">
    <text evidence="7">The sequence shown here is derived from an EMBL/GenBank/DDBJ whole genome shotgun (WGS) entry which is preliminary data.</text>
</comment>
<accession>A0A9P6NC76</accession>
<feature type="domain" description="Aminopeptidase P N-terminal" evidence="6">
    <location>
        <begin position="7"/>
        <end position="157"/>
    </location>
</feature>
<evidence type="ECO:0000256" key="4">
    <source>
        <dbReference type="ARBA" id="ARBA00022801"/>
    </source>
</evidence>
<keyword evidence="4" id="KW-0378">Hydrolase</keyword>
<dbReference type="Pfam" id="PF00557">
    <property type="entry name" value="Peptidase_M24"/>
    <property type="match status" value="1"/>
</dbReference>
<dbReference type="SMART" id="SM01011">
    <property type="entry name" value="AMP_N"/>
    <property type="match status" value="1"/>
</dbReference>
<dbReference type="SUPFAM" id="SSF53092">
    <property type="entry name" value="Creatinase/prolidase N-terminal domain"/>
    <property type="match status" value="1"/>
</dbReference>
<dbReference type="InterPro" id="IPR000994">
    <property type="entry name" value="Pept_M24"/>
</dbReference>
<evidence type="ECO:0000256" key="3">
    <source>
        <dbReference type="ARBA" id="ARBA00022723"/>
    </source>
</evidence>
<dbReference type="PANTHER" id="PTHR43226">
    <property type="entry name" value="XAA-PRO AMINOPEPTIDASE 3"/>
    <property type="match status" value="1"/>
</dbReference>
<evidence type="ECO:0000256" key="2">
    <source>
        <dbReference type="ARBA" id="ARBA00008766"/>
    </source>
</evidence>
<evidence type="ECO:0000313" key="8">
    <source>
        <dbReference type="Proteomes" id="UP000886653"/>
    </source>
</evidence>
<dbReference type="Pfam" id="PF05195">
    <property type="entry name" value="AMP_N"/>
    <property type="match status" value="1"/>
</dbReference>
<keyword evidence="3" id="KW-0479">Metal-binding</keyword>
<evidence type="ECO:0000313" key="7">
    <source>
        <dbReference type="EMBL" id="KAG0141061.1"/>
    </source>
</evidence>
<dbReference type="InterPro" id="IPR029149">
    <property type="entry name" value="Creatin/AminoP/Spt16_N"/>
</dbReference>